<organism evidence="2 3">
    <name type="scientific">Syphacia muris</name>
    <dbReference type="NCBI Taxonomy" id="451379"/>
    <lineage>
        <taxon>Eukaryota</taxon>
        <taxon>Metazoa</taxon>
        <taxon>Ecdysozoa</taxon>
        <taxon>Nematoda</taxon>
        <taxon>Chromadorea</taxon>
        <taxon>Rhabditida</taxon>
        <taxon>Spirurina</taxon>
        <taxon>Oxyuridomorpha</taxon>
        <taxon>Oxyuroidea</taxon>
        <taxon>Oxyuridae</taxon>
        <taxon>Syphacia</taxon>
    </lineage>
</organism>
<evidence type="ECO:0000259" key="1">
    <source>
        <dbReference type="Pfam" id="PF24221"/>
    </source>
</evidence>
<evidence type="ECO:0000313" key="2">
    <source>
        <dbReference type="Proteomes" id="UP000046393"/>
    </source>
</evidence>
<dbReference type="InterPro" id="IPR057131">
    <property type="entry name" value="Fn3_nem"/>
</dbReference>
<sequence>MEHIIYNKNNNTIDVYINWKNPRGYTAVDIFGYESPAVYPIQCLSPEDLLPTPVVETFAKGGRLLLTLPVEMLEEKCRLWFEAYNLVGVPPQCTEVVDISGYNNEAVFKWQPPSNIHKPLYYSIRYGPVELQGTDLLLSWIITMETELKVDGNMNTVRIPVRPNVNYGAQICAVYSEKNSNIKFGLVKVIPFMCSSCPPNQKSTIQASRSCGECSKIESSTDLFRRCTTNQSCTAQMKTSSFQLQSKTHLANFSNQRFEESGDVPVTNEIANKSKLSSFDIEKTIDSVLRAELKQMNIKNLENVINESDNELLSQLTTALATTTTTTANGNARVYLPDINNKPQLLSPISSMQSNSLSTITQKAVPLIKNQTYGLPNLHQHKSTNQNTVVDSTVTAVPTKLRSADVTKNSEAIFATTATKSREIRMHQKSMVPLKDGTCMLNNGVLCEFGCETSEKCICPEPKYSLESSGECKLNAEQIIAPNSTTECIYTDDINATWDLQLMLLKIYSNQLYNQIKENKYIDRVYLEFGRVFLKNVQANNNPLDDNVGMNRLEFADNRRYKVVIEADKIKQQEFFTEKPFPFYLNHDIEPTSFSYGLKICVYNSAKVTMPYSINWDIFLGAKSSNKGDFTKTQVFLH</sequence>
<evidence type="ECO:0000313" key="3">
    <source>
        <dbReference type="WBParaSite" id="SMUV_0000694901-mRNA-1"/>
    </source>
</evidence>
<dbReference type="Pfam" id="PF24221">
    <property type="entry name" value="Fn3_nematode"/>
    <property type="match status" value="1"/>
</dbReference>
<name>A0A158R5I7_9BILA</name>
<protein>
    <submittedName>
        <fullName evidence="3">Fibronectin type-III domain-containing protein</fullName>
    </submittedName>
</protein>
<accession>A0A158R5I7</accession>
<dbReference type="AlphaFoldDB" id="A0A158R5I7"/>
<dbReference type="Proteomes" id="UP000046393">
    <property type="component" value="Unplaced"/>
</dbReference>
<dbReference type="WBParaSite" id="SMUV_0000694901-mRNA-1">
    <property type="protein sequence ID" value="SMUV_0000694901-mRNA-1"/>
    <property type="gene ID" value="SMUV_0000694901"/>
</dbReference>
<keyword evidence="2" id="KW-1185">Reference proteome</keyword>
<reference evidence="3" key="1">
    <citation type="submission" date="2016-04" db="UniProtKB">
        <authorList>
            <consortium name="WormBaseParasite"/>
        </authorList>
    </citation>
    <scope>IDENTIFICATION</scope>
</reference>
<proteinExistence type="predicted"/>
<feature type="domain" description="Fibronectin type-III" evidence="1">
    <location>
        <begin position="90"/>
        <end position="217"/>
    </location>
</feature>